<organism evidence="2 3">
    <name type="scientific">Palleronia marisminoris</name>
    <dbReference type="NCBI Taxonomy" id="315423"/>
    <lineage>
        <taxon>Bacteria</taxon>
        <taxon>Pseudomonadati</taxon>
        <taxon>Pseudomonadota</taxon>
        <taxon>Alphaproteobacteria</taxon>
        <taxon>Rhodobacterales</taxon>
        <taxon>Roseobacteraceae</taxon>
        <taxon>Palleronia</taxon>
    </lineage>
</organism>
<dbReference type="STRING" id="315423.SAMN04488020_102377"/>
<keyword evidence="1" id="KW-0732">Signal</keyword>
<dbReference type="Proteomes" id="UP000193870">
    <property type="component" value="Unassembled WGS sequence"/>
</dbReference>
<name>A0A1Y5RTG0_9RHOB</name>
<evidence type="ECO:0000313" key="3">
    <source>
        <dbReference type="Proteomes" id="UP000193870"/>
    </source>
</evidence>
<proteinExistence type="predicted"/>
<evidence type="ECO:0000256" key="1">
    <source>
        <dbReference type="SAM" id="SignalP"/>
    </source>
</evidence>
<reference evidence="2 3" key="1">
    <citation type="submission" date="2017-03" db="EMBL/GenBank/DDBJ databases">
        <authorList>
            <person name="Afonso C.L."/>
            <person name="Miller P.J."/>
            <person name="Scott M.A."/>
            <person name="Spackman E."/>
            <person name="Goraichik I."/>
            <person name="Dimitrov K.M."/>
            <person name="Suarez D.L."/>
            <person name="Swayne D.E."/>
        </authorList>
    </citation>
    <scope>NUCLEOTIDE SEQUENCE [LARGE SCALE GENOMIC DNA]</scope>
    <source>
        <strain evidence="2 3">CECT 7066</strain>
    </source>
</reference>
<sequence length="147" mass="15643">MTDRIFPNRPAALRGLAMLSILLGAFATPVSAEESCWKMDGATLRLSLEGPERVLRYEGPPAALSDLGVEAGDLLFRGREADGDLSGTVRSVSPDCPGADVTFPVEGQIHGGRNRITLRGPRPLLSQCRADGTAAAETLVLDRRPDC</sequence>
<protein>
    <submittedName>
        <fullName evidence="2">Uncharacterized protein</fullName>
    </submittedName>
</protein>
<accession>A0A1Y5RTG0</accession>
<feature type="signal peptide" evidence="1">
    <location>
        <begin position="1"/>
        <end position="32"/>
    </location>
</feature>
<dbReference type="EMBL" id="FWFV01000002">
    <property type="protein sequence ID" value="SLN25062.1"/>
    <property type="molecule type" value="Genomic_DNA"/>
</dbReference>
<dbReference type="AlphaFoldDB" id="A0A1Y5RTG0"/>
<feature type="chain" id="PRO_5010985852" evidence="1">
    <location>
        <begin position="33"/>
        <end position="147"/>
    </location>
</feature>
<gene>
    <name evidence="2" type="ORF">PAM7066_00904</name>
</gene>
<evidence type="ECO:0000313" key="2">
    <source>
        <dbReference type="EMBL" id="SLN25062.1"/>
    </source>
</evidence>
<dbReference type="RefSeq" id="WP_085852938.1">
    <property type="nucleotide sequence ID" value="NZ_FOPF01000002.1"/>
</dbReference>
<keyword evidence="3" id="KW-1185">Reference proteome</keyword>